<feature type="region of interest" description="Disordered" evidence="1">
    <location>
        <begin position="91"/>
        <end position="114"/>
    </location>
</feature>
<reference evidence="2 3" key="1">
    <citation type="journal article" date="2018" name="BMC Genomics">
        <title>Genomic comparison of Trypanosoma conorhini and Trypanosoma rangeli to Trypanosoma cruzi strains of high and low virulence.</title>
        <authorList>
            <person name="Bradwell K.R."/>
            <person name="Koparde V.N."/>
            <person name="Matveyev A.V."/>
            <person name="Serrano M.G."/>
            <person name="Alves J.M."/>
            <person name="Parikh H."/>
            <person name="Huang B."/>
            <person name="Lee V."/>
            <person name="Espinosa-Alvarez O."/>
            <person name="Ortiz P.A."/>
            <person name="Costa-Martins A.G."/>
            <person name="Teixeira M.M."/>
            <person name="Buck G.A."/>
        </authorList>
    </citation>
    <scope>NUCLEOTIDE SEQUENCE [LARGE SCALE GENOMIC DNA]</scope>
    <source>
        <strain evidence="2 3">AM80</strain>
    </source>
</reference>
<keyword evidence="3" id="KW-1185">Reference proteome</keyword>
<feature type="compositionally biased region" description="Polar residues" evidence="1">
    <location>
        <begin position="98"/>
        <end position="108"/>
    </location>
</feature>
<dbReference type="Proteomes" id="UP000283634">
    <property type="component" value="Unassembled WGS sequence"/>
</dbReference>
<organism evidence="2 3">
    <name type="scientific">Trypanosoma rangeli</name>
    <dbReference type="NCBI Taxonomy" id="5698"/>
    <lineage>
        <taxon>Eukaryota</taxon>
        <taxon>Discoba</taxon>
        <taxon>Euglenozoa</taxon>
        <taxon>Kinetoplastea</taxon>
        <taxon>Metakinetoplastina</taxon>
        <taxon>Trypanosomatida</taxon>
        <taxon>Trypanosomatidae</taxon>
        <taxon>Trypanosoma</taxon>
        <taxon>Herpetosoma</taxon>
    </lineage>
</organism>
<dbReference type="RefSeq" id="XP_029235529.1">
    <property type="nucleotide sequence ID" value="XM_029384620.1"/>
</dbReference>
<name>A0A422N3F5_TRYRA</name>
<gene>
    <name evidence="2" type="ORF">TraAM80_07847</name>
</gene>
<comment type="caution">
    <text evidence="2">The sequence shown here is derived from an EMBL/GenBank/DDBJ whole genome shotgun (WGS) entry which is preliminary data.</text>
</comment>
<dbReference type="OrthoDB" id="10455029at2759"/>
<accession>A0A422N3F5</accession>
<proteinExistence type="predicted"/>
<dbReference type="EMBL" id="MKGL01000350">
    <property type="protein sequence ID" value="RNF00019.1"/>
    <property type="molecule type" value="Genomic_DNA"/>
</dbReference>
<evidence type="ECO:0000256" key="1">
    <source>
        <dbReference type="SAM" id="MobiDB-lite"/>
    </source>
</evidence>
<dbReference type="GeneID" id="40331780"/>
<protein>
    <submittedName>
        <fullName evidence="2">Uncharacterized protein</fullName>
    </submittedName>
</protein>
<evidence type="ECO:0000313" key="3">
    <source>
        <dbReference type="Proteomes" id="UP000283634"/>
    </source>
</evidence>
<evidence type="ECO:0000313" key="2">
    <source>
        <dbReference type="EMBL" id="RNF00019.1"/>
    </source>
</evidence>
<dbReference type="AlphaFoldDB" id="A0A422N3F5"/>
<sequence>MSLSAAPPPQGVRNAFATTSIFSCGKRGAGSTLRPRYYDANLDWVPTTPLRQAMRRLYPFLLSTFLYMEACGQYLVWLLSVDDSGFDDAENRRRDQRSQQLLYGGQNSDSEEEAEEMRLVLEAGRGRATAKGSAGAKGPVELAVIDSHRGDVGREHFSGPVRSRRVTPLCGFPLEEIYEEDWN</sequence>